<dbReference type="AlphaFoldDB" id="A0A085NJ06"/>
<name>A0A085NJ06_9BILA</name>
<evidence type="ECO:0000313" key="2">
    <source>
        <dbReference type="EMBL" id="KFD69452.1"/>
    </source>
</evidence>
<evidence type="ECO:0000256" key="1">
    <source>
        <dbReference type="SAM" id="MobiDB-lite"/>
    </source>
</evidence>
<protein>
    <submittedName>
        <fullName evidence="2">Uncharacterized protein</fullName>
    </submittedName>
</protein>
<gene>
    <name evidence="2" type="ORF">M514_18324</name>
</gene>
<feature type="region of interest" description="Disordered" evidence="1">
    <location>
        <begin position="1"/>
        <end position="28"/>
    </location>
</feature>
<reference evidence="2" key="1">
    <citation type="journal article" date="2014" name="Nat. Genet.">
        <title>Genome and transcriptome of the porcine whipworm Trichuris suis.</title>
        <authorList>
            <person name="Jex A.R."/>
            <person name="Nejsum P."/>
            <person name="Schwarz E.M."/>
            <person name="Hu L."/>
            <person name="Young N.D."/>
            <person name="Hall R.S."/>
            <person name="Korhonen P.K."/>
            <person name="Liao S."/>
            <person name="Thamsborg S."/>
            <person name="Xia J."/>
            <person name="Xu P."/>
            <person name="Wang S."/>
            <person name="Scheerlinck J.P."/>
            <person name="Hofmann A."/>
            <person name="Sternberg P.W."/>
            <person name="Wang J."/>
            <person name="Gasser R.B."/>
        </authorList>
    </citation>
    <scope>NUCLEOTIDE SEQUENCE [LARGE SCALE GENOMIC DNA]</scope>
    <source>
        <strain evidence="2">DCEP-RM93F</strain>
    </source>
</reference>
<dbReference type="EMBL" id="KL367495">
    <property type="protein sequence ID" value="KFD69452.1"/>
    <property type="molecule type" value="Genomic_DNA"/>
</dbReference>
<organism evidence="2">
    <name type="scientific">Trichuris suis</name>
    <name type="common">pig whipworm</name>
    <dbReference type="NCBI Taxonomy" id="68888"/>
    <lineage>
        <taxon>Eukaryota</taxon>
        <taxon>Metazoa</taxon>
        <taxon>Ecdysozoa</taxon>
        <taxon>Nematoda</taxon>
        <taxon>Enoplea</taxon>
        <taxon>Dorylaimia</taxon>
        <taxon>Trichinellida</taxon>
        <taxon>Trichuridae</taxon>
        <taxon>Trichuris</taxon>
    </lineage>
</organism>
<proteinExistence type="predicted"/>
<sequence>MRAAAEIGDVTWGPVDDSSLAGQSAGNHTWPVTSVAPSSRRLDPYFIAHRVRAVLGLLFLPWFVDSPEPDIVSVYLTGRS</sequence>
<accession>A0A085NJ06</accession>
<dbReference type="Proteomes" id="UP000030758">
    <property type="component" value="Unassembled WGS sequence"/>
</dbReference>